<keyword evidence="7" id="KW-0564">Palmitate</keyword>
<reference evidence="14" key="2">
    <citation type="submission" date="2025-08" db="UniProtKB">
        <authorList>
            <consortium name="Ensembl"/>
        </authorList>
    </citation>
    <scope>IDENTIFICATION</scope>
</reference>
<dbReference type="OMA" id="RRVNRCH"/>
<gene>
    <name evidence="14" type="primary">TACR2</name>
</gene>
<evidence type="ECO:0000256" key="4">
    <source>
        <dbReference type="ARBA" id="ARBA00022989"/>
    </source>
</evidence>
<dbReference type="GeneTree" id="ENSGT00940000155512"/>
<evidence type="ECO:0000313" key="14">
    <source>
        <dbReference type="Ensembl" id="ENSLACP00000011992.1"/>
    </source>
</evidence>
<dbReference type="eggNOG" id="KOG4219">
    <property type="taxonomic scope" value="Eukaryota"/>
</dbReference>
<evidence type="ECO:0000256" key="11">
    <source>
        <dbReference type="RuleBase" id="RU000688"/>
    </source>
</evidence>
<dbReference type="PROSITE" id="PS00237">
    <property type="entry name" value="G_PROTEIN_RECEP_F1_1"/>
    <property type="match status" value="1"/>
</dbReference>
<evidence type="ECO:0000256" key="1">
    <source>
        <dbReference type="ARBA" id="ARBA00004651"/>
    </source>
</evidence>
<organism evidence="14 15">
    <name type="scientific">Latimeria chalumnae</name>
    <name type="common">Coelacanth</name>
    <dbReference type="NCBI Taxonomy" id="7897"/>
    <lineage>
        <taxon>Eukaryota</taxon>
        <taxon>Metazoa</taxon>
        <taxon>Chordata</taxon>
        <taxon>Craniata</taxon>
        <taxon>Vertebrata</taxon>
        <taxon>Euteleostomi</taxon>
        <taxon>Coelacanthiformes</taxon>
        <taxon>Coelacanthidae</taxon>
        <taxon>Latimeria</taxon>
    </lineage>
</organism>
<dbReference type="PRINTS" id="PR00237">
    <property type="entry name" value="GPCRRHODOPSN"/>
</dbReference>
<keyword evidence="8 11" id="KW-0675">Receptor</keyword>
<dbReference type="SUPFAM" id="SSF81321">
    <property type="entry name" value="Family A G protein-coupled receptor-like"/>
    <property type="match status" value="1"/>
</dbReference>
<dbReference type="Gene3D" id="1.20.1070.10">
    <property type="entry name" value="Rhodopsin 7-helix transmembrane proteins"/>
    <property type="match status" value="1"/>
</dbReference>
<evidence type="ECO:0000256" key="8">
    <source>
        <dbReference type="ARBA" id="ARBA00023170"/>
    </source>
</evidence>
<evidence type="ECO:0000256" key="10">
    <source>
        <dbReference type="PIRSR" id="PIRSR601681-50"/>
    </source>
</evidence>
<keyword evidence="15" id="KW-1185">Reference proteome</keyword>
<evidence type="ECO:0000256" key="2">
    <source>
        <dbReference type="ARBA" id="ARBA00022475"/>
    </source>
</evidence>
<dbReference type="InterPro" id="IPR001681">
    <property type="entry name" value="Neurokn_rcpt"/>
</dbReference>
<feature type="transmembrane region" description="Helical" evidence="12">
    <location>
        <begin position="64"/>
        <end position="89"/>
    </location>
</feature>
<name>H3AQS1_LATCH</name>
<dbReference type="GO" id="GO:0016497">
    <property type="term" value="F:substance K receptor activity"/>
    <property type="evidence" value="ECO:0007669"/>
    <property type="project" value="TreeGrafter"/>
</dbReference>
<protein>
    <submittedName>
        <fullName evidence="14">Tachykinin receptor 2</fullName>
    </submittedName>
</protein>
<dbReference type="GO" id="GO:0005886">
    <property type="term" value="C:plasma membrane"/>
    <property type="evidence" value="ECO:0007669"/>
    <property type="project" value="UniProtKB-SubCell"/>
</dbReference>
<dbReference type="InParanoid" id="H3AQS1"/>
<evidence type="ECO:0000256" key="3">
    <source>
        <dbReference type="ARBA" id="ARBA00022692"/>
    </source>
</evidence>
<feature type="transmembrane region" description="Helical" evidence="12">
    <location>
        <begin position="241"/>
        <end position="262"/>
    </location>
</feature>
<feature type="transmembrane region" description="Helical" evidence="12">
    <location>
        <begin position="101"/>
        <end position="122"/>
    </location>
</feature>
<keyword evidence="4 12" id="KW-1133">Transmembrane helix</keyword>
<dbReference type="PANTHER" id="PTHR46925">
    <property type="entry name" value="G-PROTEIN COUPLED RECEPTOR TKR-1-RELATED"/>
    <property type="match status" value="1"/>
</dbReference>
<sequence length="371" mass="42282">PLLDPLATNGSNETDGNPFAQPVWRVALWAIAYSLIVVVSVIGNVTIIWIILAHRRMRTVTNYFIVNLAFSDVSMAVFNTVFNFIYAIHNDWYFGTGYCKFQNFFPITAIFASIYSMTAIAVDRYIAIIHPLRPRLSAKTTKIVIGLIWTVAFGLALPQCFYSTLFYHHPRTICMVNWPGDGEHHLVYQLAVILLIYVLPLLVMMVTYSVIGITLWGGAIPGDSSRSYQNQLRAKRKIIKQWKVAILCCAISCLPVSVPVLAQAPPLFKKKIYWQNKINSLYACYKNLLHSVRLKYNDPPTTILVSRFRSGFRCAFRWCPFIRATEDDELELTLTRSFQMTRSYRMSAATTEVCSDHTKVFESTFQGIILV</sequence>
<evidence type="ECO:0000256" key="7">
    <source>
        <dbReference type="ARBA" id="ARBA00023139"/>
    </source>
</evidence>
<dbReference type="InterPro" id="IPR000276">
    <property type="entry name" value="GPCR_Rhodpsn"/>
</dbReference>
<feature type="transmembrane region" description="Helical" evidence="12">
    <location>
        <begin position="26"/>
        <end position="52"/>
    </location>
</feature>
<feature type="transmembrane region" description="Helical" evidence="12">
    <location>
        <begin position="143"/>
        <end position="167"/>
    </location>
</feature>
<dbReference type="EMBL" id="AFYH01022228">
    <property type="status" value="NOT_ANNOTATED_CDS"/>
    <property type="molecule type" value="Genomic_DNA"/>
</dbReference>
<dbReference type="PANTHER" id="PTHR46925:SF3">
    <property type="entry name" value="SUBSTANCE-K RECEPTOR"/>
    <property type="match status" value="1"/>
</dbReference>
<dbReference type="STRING" id="7897.ENSLACP00000011992"/>
<keyword evidence="9 11" id="KW-0807">Transducer</keyword>
<evidence type="ECO:0000259" key="13">
    <source>
        <dbReference type="PROSITE" id="PS50262"/>
    </source>
</evidence>
<keyword evidence="3 11" id="KW-0812">Transmembrane</keyword>
<dbReference type="AlphaFoldDB" id="H3AQS1"/>
<feature type="transmembrane region" description="Helical" evidence="12">
    <location>
        <begin position="187"/>
        <end position="220"/>
    </location>
</feature>
<keyword evidence="7" id="KW-0449">Lipoprotein</keyword>
<keyword evidence="5 11" id="KW-0297">G-protein coupled receptor</keyword>
<dbReference type="PRINTS" id="PR00244">
    <property type="entry name" value="NEUROKININR"/>
</dbReference>
<comment type="similarity">
    <text evidence="11">Belongs to the G-protein coupled receptor 1 family.</text>
</comment>
<reference evidence="15" key="1">
    <citation type="submission" date="2011-08" db="EMBL/GenBank/DDBJ databases">
        <title>The draft genome of Latimeria chalumnae.</title>
        <authorList>
            <person name="Di Palma F."/>
            <person name="Alfoldi J."/>
            <person name="Johnson J."/>
            <person name="Berlin A."/>
            <person name="Gnerre S."/>
            <person name="Jaffe D."/>
            <person name="MacCallum I."/>
            <person name="Young S."/>
            <person name="Walker B.J."/>
            <person name="Lander E."/>
            <person name="Lindblad-Toh K."/>
        </authorList>
    </citation>
    <scope>NUCLEOTIDE SEQUENCE [LARGE SCALE GENOMIC DNA]</scope>
    <source>
        <strain evidence="15">Wild caught</strain>
    </source>
</reference>
<keyword evidence="2" id="KW-1003">Cell membrane</keyword>
<dbReference type="EMBL" id="AFYH01022226">
    <property type="status" value="NOT_ANNOTATED_CDS"/>
    <property type="molecule type" value="Genomic_DNA"/>
</dbReference>
<dbReference type="GO" id="GO:0097225">
    <property type="term" value="C:sperm midpiece"/>
    <property type="evidence" value="ECO:0007669"/>
    <property type="project" value="TreeGrafter"/>
</dbReference>
<dbReference type="Pfam" id="PF00001">
    <property type="entry name" value="7tm_1"/>
    <property type="match status" value="1"/>
</dbReference>
<keyword evidence="6 12" id="KW-0472">Membrane</keyword>
<dbReference type="EMBL" id="AFYH01022227">
    <property type="status" value="NOT_ANNOTATED_CDS"/>
    <property type="molecule type" value="Genomic_DNA"/>
</dbReference>
<dbReference type="Ensembl" id="ENSLACT00000012083.1">
    <property type="protein sequence ID" value="ENSLACP00000011992.1"/>
    <property type="gene ID" value="ENSLACG00000010555.1"/>
</dbReference>
<evidence type="ECO:0000256" key="12">
    <source>
        <dbReference type="SAM" id="Phobius"/>
    </source>
</evidence>
<feature type="disulfide bond" evidence="10">
    <location>
        <begin position="99"/>
        <end position="174"/>
    </location>
</feature>
<evidence type="ECO:0000256" key="5">
    <source>
        <dbReference type="ARBA" id="ARBA00023040"/>
    </source>
</evidence>
<dbReference type="HOGENOM" id="CLU_009579_6_1_1"/>
<proteinExistence type="inferred from homology"/>
<reference evidence="14" key="3">
    <citation type="submission" date="2025-09" db="UniProtKB">
        <authorList>
            <consortium name="Ensembl"/>
        </authorList>
    </citation>
    <scope>IDENTIFICATION</scope>
</reference>
<evidence type="ECO:0000313" key="15">
    <source>
        <dbReference type="Proteomes" id="UP000008672"/>
    </source>
</evidence>
<evidence type="ECO:0000256" key="9">
    <source>
        <dbReference type="ARBA" id="ARBA00023224"/>
    </source>
</evidence>
<accession>H3AQS1</accession>
<feature type="domain" description="G-protein coupled receptors family 1 profile" evidence="13">
    <location>
        <begin position="43"/>
        <end position="258"/>
    </location>
</feature>
<keyword evidence="10" id="KW-1015">Disulfide bond</keyword>
<dbReference type="GO" id="GO:1902093">
    <property type="term" value="P:positive regulation of flagellated sperm motility"/>
    <property type="evidence" value="ECO:0007669"/>
    <property type="project" value="TreeGrafter"/>
</dbReference>
<dbReference type="Proteomes" id="UP000008672">
    <property type="component" value="Unassembled WGS sequence"/>
</dbReference>
<dbReference type="InterPro" id="IPR017452">
    <property type="entry name" value="GPCR_Rhodpsn_7TM"/>
</dbReference>
<dbReference type="Bgee" id="ENSLACG00000010555">
    <property type="expression patterns" value="Expressed in pelvic fin and 3 other cell types or tissues"/>
</dbReference>
<dbReference type="PROSITE" id="PS50262">
    <property type="entry name" value="G_PROTEIN_RECEP_F1_2"/>
    <property type="match status" value="1"/>
</dbReference>
<comment type="subcellular location">
    <subcellularLocation>
        <location evidence="1">Cell membrane</location>
        <topology evidence="1">Multi-pass membrane protein</topology>
    </subcellularLocation>
</comment>
<evidence type="ECO:0000256" key="6">
    <source>
        <dbReference type="ARBA" id="ARBA00023136"/>
    </source>
</evidence>